<dbReference type="GO" id="GO:0000049">
    <property type="term" value="F:tRNA binding"/>
    <property type="evidence" value="ECO:0007669"/>
    <property type="project" value="UniProtKB-UniRule"/>
</dbReference>
<dbReference type="GO" id="GO:0009229">
    <property type="term" value="P:thiamine diphosphate biosynthetic process"/>
    <property type="evidence" value="ECO:0007669"/>
    <property type="project" value="UniProtKB-UniRule"/>
</dbReference>
<dbReference type="Pfam" id="PF22025">
    <property type="entry name" value="ThiI_fer"/>
    <property type="match status" value="1"/>
</dbReference>
<evidence type="ECO:0000256" key="10">
    <source>
        <dbReference type="ARBA" id="ARBA00050570"/>
    </source>
</evidence>
<dbReference type="Gene3D" id="3.30.2130.30">
    <property type="match status" value="1"/>
</dbReference>
<keyword evidence="8 19" id="KW-0694">RNA-binding</keyword>
<dbReference type="PANTHER" id="PTHR43209:SF1">
    <property type="entry name" value="TRNA SULFURTRANSFERASE"/>
    <property type="match status" value="1"/>
</dbReference>
<comment type="catalytic activity">
    <reaction evidence="11 19">
        <text>[ThiS sulfur-carrier protein]-C-terminal Gly-Gly-AMP + S-sulfanyl-L-cysteinyl-[cysteine desulfurase] + AH2 = [ThiS sulfur-carrier protein]-C-terminal-Gly-aminoethanethioate + L-cysteinyl-[cysteine desulfurase] + A + AMP + 2 H(+)</text>
        <dbReference type="Rhea" id="RHEA:43340"/>
        <dbReference type="Rhea" id="RHEA-COMP:12157"/>
        <dbReference type="Rhea" id="RHEA-COMP:12158"/>
        <dbReference type="Rhea" id="RHEA-COMP:12910"/>
        <dbReference type="Rhea" id="RHEA-COMP:19908"/>
        <dbReference type="ChEBI" id="CHEBI:13193"/>
        <dbReference type="ChEBI" id="CHEBI:15378"/>
        <dbReference type="ChEBI" id="CHEBI:17499"/>
        <dbReference type="ChEBI" id="CHEBI:29950"/>
        <dbReference type="ChEBI" id="CHEBI:61963"/>
        <dbReference type="ChEBI" id="CHEBI:90618"/>
        <dbReference type="ChEBI" id="CHEBI:232372"/>
        <dbReference type="ChEBI" id="CHEBI:456215"/>
    </reaction>
</comment>
<dbReference type="Pfam" id="PF02926">
    <property type="entry name" value="THUMP"/>
    <property type="match status" value="1"/>
</dbReference>
<evidence type="ECO:0000256" key="15">
    <source>
        <dbReference type="ARBA" id="ARBA00071867"/>
    </source>
</evidence>
<dbReference type="InterPro" id="IPR014729">
    <property type="entry name" value="Rossmann-like_a/b/a_fold"/>
</dbReference>
<dbReference type="HOGENOM" id="CLU_037952_4_0_9"/>
<dbReference type="CDD" id="cd11716">
    <property type="entry name" value="THUMP_ThiI"/>
    <property type="match status" value="1"/>
</dbReference>
<evidence type="ECO:0000256" key="12">
    <source>
        <dbReference type="ARBA" id="ARBA00058382"/>
    </source>
</evidence>
<evidence type="ECO:0000256" key="11">
    <source>
        <dbReference type="ARBA" id="ARBA00052330"/>
    </source>
</evidence>
<feature type="binding site" evidence="19">
    <location>
        <begin position="184"/>
        <end position="185"/>
    </location>
    <ligand>
        <name>ATP</name>
        <dbReference type="ChEBI" id="CHEBI:30616"/>
    </ligand>
</feature>
<keyword evidence="4 19" id="KW-0820">tRNA-binding</keyword>
<dbReference type="Proteomes" id="UP000007523">
    <property type="component" value="Chromosome"/>
</dbReference>
<protein>
    <recommendedName>
        <fullName evidence="15 19">Probable tRNA sulfurtransferase</fullName>
        <ecNumber evidence="14 19">2.8.1.4</ecNumber>
    </recommendedName>
    <alternativeName>
        <fullName evidence="16 19">Sulfur carrier protein ThiS sulfurtransferase</fullName>
    </alternativeName>
    <alternativeName>
        <fullName evidence="17 19">Thiamine biosynthesis protein ThiI</fullName>
    </alternativeName>
    <alternativeName>
        <fullName evidence="18 19">tRNA 4-thiouridine synthase</fullName>
    </alternativeName>
</protein>
<dbReference type="InterPro" id="IPR049961">
    <property type="entry name" value="ThiI_N"/>
</dbReference>
<feature type="binding site" evidence="19">
    <location>
        <position position="288"/>
    </location>
    <ligand>
        <name>ATP</name>
        <dbReference type="ChEBI" id="CHEBI:30616"/>
    </ligand>
</feature>
<dbReference type="InterPro" id="IPR020536">
    <property type="entry name" value="ThiI_AANH"/>
</dbReference>
<dbReference type="GO" id="GO:0005524">
    <property type="term" value="F:ATP binding"/>
    <property type="evidence" value="ECO:0007669"/>
    <property type="project" value="UniProtKB-UniRule"/>
</dbReference>
<dbReference type="SMART" id="SM00981">
    <property type="entry name" value="THUMP"/>
    <property type="match status" value="1"/>
</dbReference>
<dbReference type="FunFam" id="3.40.50.620:FF:000053">
    <property type="entry name" value="Probable tRNA sulfurtransferase"/>
    <property type="match status" value="1"/>
</dbReference>
<keyword evidence="3 19" id="KW-0963">Cytoplasm</keyword>
<dbReference type="InterPro" id="IPR004114">
    <property type="entry name" value="THUMP_dom"/>
</dbReference>
<dbReference type="Pfam" id="PF02568">
    <property type="entry name" value="ThiI"/>
    <property type="match status" value="1"/>
</dbReference>
<comment type="similarity">
    <text evidence="13 19">Belongs to the ThiI family.</text>
</comment>
<reference evidence="21 22" key="1">
    <citation type="journal article" date="2012" name="J. Bacteriol.">
        <title>Complete Genome Sequence of Paenibacillus mucilaginosus 3016, a Bacterium Functional as Microbial Fertilizer.</title>
        <authorList>
            <person name="Ma M."/>
            <person name="Wang Z."/>
            <person name="Li L."/>
            <person name="Jiang X."/>
            <person name="Guan D."/>
            <person name="Cao F."/>
            <person name="Chen H."/>
            <person name="Wang X."/>
            <person name="Shen D."/>
            <person name="Du B."/>
            <person name="Li J."/>
        </authorList>
    </citation>
    <scope>NUCLEOTIDE SEQUENCE [LARGE SCALE GENOMIC DNA]</scope>
    <source>
        <strain evidence="21 22">3016</strain>
    </source>
</reference>
<keyword evidence="6 19" id="KW-0547">Nucleotide-binding</keyword>
<dbReference type="InterPro" id="IPR003720">
    <property type="entry name" value="tRNA_STrfase"/>
</dbReference>
<keyword evidence="9 19" id="KW-0784">Thiamine biosynthesis</keyword>
<dbReference type="SUPFAM" id="SSF52402">
    <property type="entry name" value="Adenine nucleotide alpha hydrolases-like"/>
    <property type="match status" value="1"/>
</dbReference>
<comment type="subcellular location">
    <subcellularLocation>
        <location evidence="1 19">Cytoplasm</location>
    </subcellularLocation>
</comment>
<evidence type="ECO:0000256" key="13">
    <source>
        <dbReference type="ARBA" id="ARBA00061472"/>
    </source>
</evidence>
<name>H6NGB2_9BACL</name>
<sequence>MIQWQKVILKLGELVLKGRNRHRFEKTVYEQVKRVLAPWPGITYRREFGRIVLTLGTVPYEDIRPRLAKVLGLGSFSPAVTCGLSLEEVQEASLQVMAALGDTPRTFKVNVRRVNKQFPHDSQEMNRLVGGPILRAYPSLRVDVHRPDAELRIELREEEVLIYCVSDEGAGGFPLGSNGRAMLMLSGGIDSPVAGFLALRQGLRVEAVHFHSYPFTSEKSQEKVKDLARKLCPYAGPVKLHMVPFTSVQTRIHEAYRDNLLITILRRTMLRITERLAELHGAGAIVTGESLGQVASQTLSSMNAIGRVVELPMIRPLVCMEKAEIIRIAERIDTYETSILPYEDCCTLFLPPSPSTNPNLKVIQSIERNLVWLEEEIDKAVGATETILITEEDAEQDRYSSLF</sequence>
<feature type="binding site" evidence="19">
    <location>
        <position position="266"/>
    </location>
    <ligand>
        <name>ATP</name>
        <dbReference type="ChEBI" id="CHEBI:30616"/>
    </ligand>
</feature>
<dbReference type="AlphaFoldDB" id="H6NGB2"/>
<dbReference type="InterPro" id="IPR049962">
    <property type="entry name" value="THUMP_ThiI"/>
</dbReference>
<evidence type="ECO:0000313" key="22">
    <source>
        <dbReference type="Proteomes" id="UP000007523"/>
    </source>
</evidence>
<evidence type="ECO:0000256" key="1">
    <source>
        <dbReference type="ARBA" id="ARBA00004496"/>
    </source>
</evidence>
<dbReference type="KEGG" id="pmq:PM3016_5543"/>
<accession>H6NGB2</accession>
<evidence type="ECO:0000256" key="8">
    <source>
        <dbReference type="ARBA" id="ARBA00022884"/>
    </source>
</evidence>
<evidence type="ECO:0000256" key="6">
    <source>
        <dbReference type="ARBA" id="ARBA00022741"/>
    </source>
</evidence>
<dbReference type="InterPro" id="IPR054173">
    <property type="entry name" value="ThiI_fer"/>
</dbReference>
<feature type="domain" description="THUMP" evidence="20">
    <location>
        <begin position="61"/>
        <end position="166"/>
    </location>
</feature>
<dbReference type="GO" id="GO:0052837">
    <property type="term" value="P:thiazole biosynthetic process"/>
    <property type="evidence" value="ECO:0007669"/>
    <property type="project" value="TreeGrafter"/>
</dbReference>
<evidence type="ECO:0000256" key="16">
    <source>
        <dbReference type="ARBA" id="ARBA00075337"/>
    </source>
</evidence>
<keyword evidence="5 19" id="KW-0808">Transferase</keyword>
<dbReference type="GO" id="GO:0002937">
    <property type="term" value="P:tRNA 4-thiouridine biosynthesis"/>
    <property type="evidence" value="ECO:0007669"/>
    <property type="project" value="TreeGrafter"/>
</dbReference>
<dbReference type="PROSITE" id="PS51165">
    <property type="entry name" value="THUMP"/>
    <property type="match status" value="1"/>
</dbReference>
<keyword evidence="7 19" id="KW-0067">ATP-binding</keyword>
<dbReference type="GO" id="GO:0005829">
    <property type="term" value="C:cytosol"/>
    <property type="evidence" value="ECO:0007669"/>
    <property type="project" value="TreeGrafter"/>
</dbReference>
<dbReference type="GO" id="GO:0004810">
    <property type="term" value="F:CCA tRNA nucleotidyltransferase activity"/>
    <property type="evidence" value="ECO:0007669"/>
    <property type="project" value="InterPro"/>
</dbReference>
<evidence type="ECO:0000256" key="3">
    <source>
        <dbReference type="ARBA" id="ARBA00022490"/>
    </source>
</evidence>
<keyword evidence="22" id="KW-1185">Reference proteome</keyword>
<feature type="binding site" evidence="19">
    <location>
        <position position="297"/>
    </location>
    <ligand>
        <name>ATP</name>
        <dbReference type="ChEBI" id="CHEBI:30616"/>
    </ligand>
</feature>
<evidence type="ECO:0000256" key="4">
    <source>
        <dbReference type="ARBA" id="ARBA00022555"/>
    </source>
</evidence>
<dbReference type="RefSeq" id="WP_014371654.1">
    <property type="nucleotide sequence ID" value="NC_016935.1"/>
</dbReference>
<dbReference type="UniPathway" id="UPA00060"/>
<evidence type="ECO:0000256" key="19">
    <source>
        <dbReference type="HAMAP-Rule" id="MF_00021"/>
    </source>
</evidence>
<dbReference type="EC" id="2.8.1.4" evidence="14 19"/>
<evidence type="ECO:0000256" key="2">
    <source>
        <dbReference type="ARBA" id="ARBA00004948"/>
    </source>
</evidence>
<organism evidence="21 22">
    <name type="scientific">Paenibacillus mucilaginosus 3016</name>
    <dbReference type="NCBI Taxonomy" id="1116391"/>
    <lineage>
        <taxon>Bacteria</taxon>
        <taxon>Bacillati</taxon>
        <taxon>Bacillota</taxon>
        <taxon>Bacilli</taxon>
        <taxon>Bacillales</taxon>
        <taxon>Paenibacillaceae</taxon>
        <taxon>Paenibacillus</taxon>
    </lineage>
</organism>
<dbReference type="PANTHER" id="PTHR43209">
    <property type="entry name" value="TRNA SULFURTRANSFERASE"/>
    <property type="match status" value="1"/>
</dbReference>
<proteinExistence type="inferred from homology"/>
<evidence type="ECO:0000259" key="20">
    <source>
        <dbReference type="PROSITE" id="PS51165"/>
    </source>
</evidence>
<evidence type="ECO:0000256" key="14">
    <source>
        <dbReference type="ARBA" id="ARBA00066827"/>
    </source>
</evidence>
<dbReference type="GO" id="GO:0140741">
    <property type="term" value="F:tRNA-uracil-4 sulfurtransferase activity"/>
    <property type="evidence" value="ECO:0007669"/>
    <property type="project" value="UniProtKB-EC"/>
</dbReference>
<evidence type="ECO:0000256" key="17">
    <source>
        <dbReference type="ARBA" id="ARBA00077849"/>
    </source>
</evidence>
<dbReference type="Gene3D" id="3.40.50.620">
    <property type="entry name" value="HUPs"/>
    <property type="match status" value="1"/>
</dbReference>
<evidence type="ECO:0000256" key="7">
    <source>
        <dbReference type="ARBA" id="ARBA00022840"/>
    </source>
</evidence>
<dbReference type="STRING" id="1116391.PM3016_5543"/>
<dbReference type="InterPro" id="IPR050102">
    <property type="entry name" value="tRNA_sulfurtransferase_ThiI"/>
</dbReference>
<dbReference type="SUPFAM" id="SSF143437">
    <property type="entry name" value="THUMP domain-like"/>
    <property type="match status" value="1"/>
</dbReference>
<evidence type="ECO:0000256" key="9">
    <source>
        <dbReference type="ARBA" id="ARBA00022977"/>
    </source>
</evidence>
<gene>
    <name evidence="19" type="primary">thiI</name>
    <name evidence="21" type="ORF">PM3016_5543</name>
</gene>
<comment type="function">
    <text evidence="12 19">Catalyzes the ATP-dependent transfer of a sulfur to tRNA to produce 4-thiouridine in position 8 of tRNAs, which functions as a near-UV photosensor. Also catalyzes the transfer of sulfur to the sulfur carrier protein ThiS, forming ThiS-thiocarboxylate. This is a step in the synthesis of thiazole, in the thiamine biosynthesis pathway. The sulfur is donated as persulfide by IscS.</text>
</comment>
<feature type="binding site" evidence="19">
    <location>
        <begin position="209"/>
        <end position="210"/>
    </location>
    <ligand>
        <name>ATP</name>
        <dbReference type="ChEBI" id="CHEBI:30616"/>
    </ligand>
</feature>
<evidence type="ECO:0000256" key="18">
    <source>
        <dbReference type="ARBA" id="ARBA00080570"/>
    </source>
</evidence>
<comment type="catalytic activity">
    <reaction evidence="10 19">
        <text>[ThiI sulfur-carrier protein]-S-sulfanyl-L-cysteine + a uridine in tRNA + 2 reduced [2Fe-2S]-[ferredoxin] + ATP + H(+) = [ThiI sulfur-carrier protein]-L-cysteine + a 4-thiouridine in tRNA + 2 oxidized [2Fe-2S]-[ferredoxin] + AMP + diphosphate</text>
        <dbReference type="Rhea" id="RHEA:24176"/>
        <dbReference type="Rhea" id="RHEA-COMP:10000"/>
        <dbReference type="Rhea" id="RHEA-COMP:10001"/>
        <dbReference type="Rhea" id="RHEA-COMP:13337"/>
        <dbReference type="Rhea" id="RHEA-COMP:13338"/>
        <dbReference type="Rhea" id="RHEA-COMP:13339"/>
        <dbReference type="Rhea" id="RHEA-COMP:13340"/>
        <dbReference type="ChEBI" id="CHEBI:15378"/>
        <dbReference type="ChEBI" id="CHEBI:29950"/>
        <dbReference type="ChEBI" id="CHEBI:30616"/>
        <dbReference type="ChEBI" id="CHEBI:33019"/>
        <dbReference type="ChEBI" id="CHEBI:33737"/>
        <dbReference type="ChEBI" id="CHEBI:33738"/>
        <dbReference type="ChEBI" id="CHEBI:61963"/>
        <dbReference type="ChEBI" id="CHEBI:65315"/>
        <dbReference type="ChEBI" id="CHEBI:136798"/>
        <dbReference type="ChEBI" id="CHEBI:456215"/>
        <dbReference type="EC" id="2.8.1.4"/>
    </reaction>
</comment>
<dbReference type="EMBL" id="CP003235">
    <property type="protein sequence ID" value="AFC32239.1"/>
    <property type="molecule type" value="Genomic_DNA"/>
</dbReference>
<dbReference type="NCBIfam" id="TIGR00342">
    <property type="entry name" value="tRNA uracil 4-sulfurtransferase ThiI"/>
    <property type="match status" value="1"/>
</dbReference>
<evidence type="ECO:0000313" key="21">
    <source>
        <dbReference type="EMBL" id="AFC32239.1"/>
    </source>
</evidence>
<dbReference type="HAMAP" id="MF_00021">
    <property type="entry name" value="ThiI"/>
    <property type="match status" value="1"/>
</dbReference>
<comment type="pathway">
    <text evidence="2 19">Cofactor biosynthesis; thiamine diphosphate biosynthesis.</text>
</comment>
<dbReference type="CDD" id="cd01712">
    <property type="entry name" value="PPase_ThiI"/>
    <property type="match status" value="1"/>
</dbReference>
<dbReference type="GO" id="GO:0009228">
    <property type="term" value="P:thiamine biosynthetic process"/>
    <property type="evidence" value="ECO:0007669"/>
    <property type="project" value="UniProtKB-KW"/>
</dbReference>
<evidence type="ECO:0000256" key="5">
    <source>
        <dbReference type="ARBA" id="ARBA00022679"/>
    </source>
</evidence>